<name>A0A8D8XTQ3_9HEMI</name>
<reference evidence="2" key="1">
    <citation type="submission" date="2021-05" db="EMBL/GenBank/DDBJ databases">
        <authorList>
            <person name="Alioto T."/>
            <person name="Alioto T."/>
            <person name="Gomez Garrido J."/>
        </authorList>
    </citation>
    <scope>NUCLEOTIDE SEQUENCE</scope>
</reference>
<accession>A0A8D8XTQ3</accession>
<dbReference type="EMBL" id="HBUF01345671">
    <property type="protein sequence ID" value="CAG6709097.1"/>
    <property type="molecule type" value="Transcribed_RNA"/>
</dbReference>
<evidence type="ECO:0000256" key="1">
    <source>
        <dbReference type="SAM" id="MobiDB-lite"/>
    </source>
</evidence>
<protein>
    <submittedName>
        <fullName evidence="2">Uncharacterized protein</fullName>
    </submittedName>
</protein>
<sequence>MARRPGGERLRTAVSAPCSRHLGGGRRRTAVSAPCSCRPVGERRRTAVSAPGVRRPSRVRVRPEGCVRSPVALHEGCRGHPRNPPSLRARWLSPGRERRGSRGRLGAAPVGCQLGASLESLHVSRSYLRGCWTVDWVGCFLGHRMCRLVAETWSAGLSVWRRTKSLLSDVPLGSGCSC</sequence>
<dbReference type="AlphaFoldDB" id="A0A8D8XTQ3"/>
<organism evidence="2">
    <name type="scientific">Cacopsylla melanoneura</name>
    <dbReference type="NCBI Taxonomy" id="428564"/>
    <lineage>
        <taxon>Eukaryota</taxon>
        <taxon>Metazoa</taxon>
        <taxon>Ecdysozoa</taxon>
        <taxon>Arthropoda</taxon>
        <taxon>Hexapoda</taxon>
        <taxon>Insecta</taxon>
        <taxon>Pterygota</taxon>
        <taxon>Neoptera</taxon>
        <taxon>Paraneoptera</taxon>
        <taxon>Hemiptera</taxon>
        <taxon>Sternorrhyncha</taxon>
        <taxon>Psylloidea</taxon>
        <taxon>Psyllidae</taxon>
        <taxon>Psyllinae</taxon>
        <taxon>Cacopsylla</taxon>
    </lineage>
</organism>
<feature type="compositionally biased region" description="Basic and acidic residues" evidence="1">
    <location>
        <begin position="1"/>
        <end position="11"/>
    </location>
</feature>
<feature type="region of interest" description="Disordered" evidence="1">
    <location>
        <begin position="1"/>
        <end position="30"/>
    </location>
</feature>
<evidence type="ECO:0000313" key="2">
    <source>
        <dbReference type="EMBL" id="CAG6709097.1"/>
    </source>
</evidence>
<feature type="region of interest" description="Disordered" evidence="1">
    <location>
        <begin position="78"/>
        <end position="104"/>
    </location>
</feature>
<proteinExistence type="predicted"/>